<comment type="subunit">
    <text evidence="5 17">Homotrimer.</text>
</comment>
<evidence type="ECO:0000256" key="16">
    <source>
        <dbReference type="ARBA" id="ARBA00049340"/>
    </source>
</evidence>
<keyword evidence="11" id="KW-0574">Periplasm</keyword>
<sequence length="389" mass="41091">MTLLTSSLMASALALALAGGVPVPASATDAPELVTATLDQASDLAALPRQQVALKRPPLVHDHDQVASGGPKVVQFTLPIVEQEITIDGEGTKMHAMTFGGSIPGPMMVVHEGDYVEVTLVNLAGNSMPHNIDFHSATGAMGGGDLTVVQPGEQVTLRWKATRPGTFVYHCAPGGPMTPWHVVSGMHGTVMVLPRDGLKDGDGKPLRYDRAFYIGETEFYIPRDADGGFKSYGSHAESLPETLAAMRGLAPSHVVFNGAVGALTGGNALRSKVGETVLFVHSQANRDTRPHLIGGHGDHVWEEGKFNNAPLRDLETWFIRGGSAGAALYTFRQPGMYAYVNHNLIEAVLLGAAAHIMVEGDAWDHDLMTTPSPVGAIAADTDLALPSSD</sequence>
<comment type="subcellular location">
    <subcellularLocation>
        <location evidence="2">Periplasm</location>
    </subcellularLocation>
</comment>
<feature type="domain" description="Plastocyanin-like" evidence="19">
    <location>
        <begin position="90"/>
        <end position="195"/>
    </location>
</feature>
<comment type="similarity">
    <text evidence="4 17">Belongs to the multicopper oxidase family.</text>
</comment>
<feature type="domain" description="Plastocyanin-like" evidence="18">
    <location>
        <begin position="212"/>
        <end position="360"/>
    </location>
</feature>
<dbReference type="EMBL" id="JARXRN010000016">
    <property type="protein sequence ID" value="MDH5829363.1"/>
    <property type="molecule type" value="Genomic_DNA"/>
</dbReference>
<evidence type="ECO:0000256" key="7">
    <source>
        <dbReference type="ARBA" id="ARBA00017290"/>
    </source>
</evidence>
<name>A0ABT6JG12_9GAMM</name>
<dbReference type="InterPro" id="IPR001287">
    <property type="entry name" value="NO2-reductase_Cu"/>
</dbReference>
<keyword evidence="9 17" id="KW-0479">Metal-binding</keyword>
<keyword evidence="10" id="KW-0677">Repeat</keyword>
<keyword evidence="17" id="KW-0732">Signal</keyword>
<dbReference type="RefSeq" id="WP_280599481.1">
    <property type="nucleotide sequence ID" value="NZ_JARXRN010000016.1"/>
</dbReference>
<evidence type="ECO:0000313" key="20">
    <source>
        <dbReference type="EMBL" id="MDH5829363.1"/>
    </source>
</evidence>
<dbReference type="Pfam" id="PF07732">
    <property type="entry name" value="Cu-oxidase_3"/>
    <property type="match status" value="1"/>
</dbReference>
<evidence type="ECO:0000313" key="21">
    <source>
        <dbReference type="Proteomes" id="UP001156831"/>
    </source>
</evidence>
<evidence type="ECO:0000256" key="2">
    <source>
        <dbReference type="ARBA" id="ARBA00004418"/>
    </source>
</evidence>
<dbReference type="SUPFAM" id="SSF49503">
    <property type="entry name" value="Cupredoxins"/>
    <property type="match status" value="2"/>
</dbReference>
<dbReference type="GO" id="GO:0050421">
    <property type="term" value="F:nitrite reductase (NO-forming) activity"/>
    <property type="evidence" value="ECO:0007669"/>
    <property type="project" value="UniProtKB-EC"/>
</dbReference>
<evidence type="ECO:0000256" key="3">
    <source>
        <dbReference type="ARBA" id="ARBA00005127"/>
    </source>
</evidence>
<comment type="caution">
    <text evidence="20">The sequence shown here is derived from an EMBL/GenBank/DDBJ whole genome shotgun (WGS) entry which is preliminary data.</text>
</comment>
<organism evidence="20 21">
    <name type="scientific">Luteimonas rhizosphaericola</name>
    <dbReference type="NCBI Taxonomy" id="3042024"/>
    <lineage>
        <taxon>Bacteria</taxon>
        <taxon>Pseudomonadati</taxon>
        <taxon>Pseudomonadota</taxon>
        <taxon>Gammaproteobacteria</taxon>
        <taxon>Lysobacterales</taxon>
        <taxon>Lysobacteraceae</taxon>
        <taxon>Luteimonas</taxon>
    </lineage>
</organism>
<evidence type="ECO:0000259" key="18">
    <source>
        <dbReference type="Pfam" id="PF00394"/>
    </source>
</evidence>
<dbReference type="CDD" id="cd11020">
    <property type="entry name" value="CuRO_1_CuNIR"/>
    <property type="match status" value="1"/>
</dbReference>
<evidence type="ECO:0000256" key="12">
    <source>
        <dbReference type="ARBA" id="ARBA00022827"/>
    </source>
</evidence>
<feature type="chain" id="PRO_5044956621" description="Copper-containing nitrite reductase" evidence="17">
    <location>
        <begin position="28"/>
        <end position="389"/>
    </location>
</feature>
<comment type="cofactor">
    <cofactor evidence="17">
        <name>Cu(2+)</name>
        <dbReference type="ChEBI" id="CHEBI:29036"/>
    </cofactor>
    <text evidence="17">Binds 1 Cu(+) ion.</text>
</comment>
<evidence type="ECO:0000256" key="10">
    <source>
        <dbReference type="ARBA" id="ARBA00022737"/>
    </source>
</evidence>
<evidence type="ECO:0000256" key="13">
    <source>
        <dbReference type="ARBA" id="ARBA00023002"/>
    </source>
</evidence>
<evidence type="ECO:0000256" key="11">
    <source>
        <dbReference type="ARBA" id="ARBA00022764"/>
    </source>
</evidence>
<keyword evidence="13 17" id="KW-0560">Oxidoreductase</keyword>
<gene>
    <name evidence="20" type="primary">nirK</name>
    <name evidence="20" type="ORF">QFW80_02360</name>
</gene>
<evidence type="ECO:0000256" key="1">
    <source>
        <dbReference type="ARBA" id="ARBA00001974"/>
    </source>
</evidence>
<dbReference type="PRINTS" id="PR00695">
    <property type="entry name" value="CUNO2RDTASE"/>
</dbReference>
<keyword evidence="15" id="KW-0534">Nitrate assimilation</keyword>
<accession>A0ABT6JG12</accession>
<proteinExistence type="inferred from homology"/>
<evidence type="ECO:0000259" key="19">
    <source>
        <dbReference type="Pfam" id="PF07732"/>
    </source>
</evidence>
<reference evidence="20 21" key="1">
    <citation type="submission" date="2023-04" db="EMBL/GenBank/DDBJ databases">
        <title>Luteimonas sp. M1R5S18.</title>
        <authorList>
            <person name="Sun J.-Q."/>
        </authorList>
    </citation>
    <scope>NUCLEOTIDE SEQUENCE [LARGE SCALE GENOMIC DNA]</scope>
    <source>
        <strain evidence="20 21">M1R5S18</strain>
    </source>
</reference>
<evidence type="ECO:0000256" key="8">
    <source>
        <dbReference type="ARBA" id="ARBA00022630"/>
    </source>
</evidence>
<dbReference type="InterPro" id="IPR011707">
    <property type="entry name" value="Cu-oxidase-like_N"/>
</dbReference>
<dbReference type="Gene3D" id="2.60.40.420">
    <property type="entry name" value="Cupredoxins - blue copper proteins"/>
    <property type="match status" value="2"/>
</dbReference>
<dbReference type="InterPro" id="IPR001117">
    <property type="entry name" value="Cu-oxidase_2nd"/>
</dbReference>
<dbReference type="InterPro" id="IPR008972">
    <property type="entry name" value="Cupredoxin"/>
</dbReference>
<protein>
    <recommendedName>
        <fullName evidence="7 17">Copper-containing nitrite reductase</fullName>
        <ecNumber evidence="6 17">1.7.2.1</ecNumber>
    </recommendedName>
</protein>
<dbReference type="Pfam" id="PF00394">
    <property type="entry name" value="Cu-oxidase"/>
    <property type="match status" value="1"/>
</dbReference>
<keyword evidence="21" id="KW-1185">Reference proteome</keyword>
<comment type="cofactor">
    <cofactor evidence="17">
        <name>Cu(+)</name>
        <dbReference type="ChEBI" id="CHEBI:49552"/>
    </cofactor>
    <text evidence="17">Binds 1 Cu(+) ion.</text>
</comment>
<evidence type="ECO:0000256" key="5">
    <source>
        <dbReference type="ARBA" id="ARBA00011233"/>
    </source>
</evidence>
<feature type="signal peptide" evidence="17">
    <location>
        <begin position="1"/>
        <end position="27"/>
    </location>
</feature>
<keyword evidence="8" id="KW-0285">Flavoprotein</keyword>
<dbReference type="EC" id="1.7.2.1" evidence="6 17"/>
<evidence type="ECO:0000256" key="14">
    <source>
        <dbReference type="ARBA" id="ARBA00023008"/>
    </source>
</evidence>
<keyword evidence="14 17" id="KW-0186">Copper</keyword>
<keyword evidence="12" id="KW-0274">FAD</keyword>
<dbReference type="NCBIfam" id="TIGR02376">
    <property type="entry name" value="Cu_nitrite_red"/>
    <property type="match status" value="1"/>
</dbReference>
<dbReference type="Proteomes" id="UP001156831">
    <property type="component" value="Unassembled WGS sequence"/>
</dbReference>
<evidence type="ECO:0000256" key="9">
    <source>
        <dbReference type="ARBA" id="ARBA00022723"/>
    </source>
</evidence>
<comment type="cofactor">
    <cofactor evidence="1">
        <name>FAD</name>
        <dbReference type="ChEBI" id="CHEBI:57692"/>
    </cofactor>
</comment>
<comment type="pathway">
    <text evidence="3">Nitrogen metabolism; nitrate reduction (denitrification); dinitrogen from nitrate: step 2/4.</text>
</comment>
<evidence type="ECO:0000256" key="6">
    <source>
        <dbReference type="ARBA" id="ARBA00011882"/>
    </source>
</evidence>
<comment type="catalytic activity">
    <reaction evidence="16 17">
        <text>nitric oxide + Fe(III)-[cytochrome c] + H2O = Fe(II)-[cytochrome c] + nitrite + 2 H(+)</text>
        <dbReference type="Rhea" id="RHEA:15233"/>
        <dbReference type="Rhea" id="RHEA-COMP:10350"/>
        <dbReference type="Rhea" id="RHEA-COMP:14399"/>
        <dbReference type="ChEBI" id="CHEBI:15377"/>
        <dbReference type="ChEBI" id="CHEBI:15378"/>
        <dbReference type="ChEBI" id="CHEBI:16301"/>
        <dbReference type="ChEBI" id="CHEBI:16480"/>
        <dbReference type="ChEBI" id="CHEBI:29033"/>
        <dbReference type="ChEBI" id="CHEBI:29034"/>
        <dbReference type="EC" id="1.7.2.1"/>
    </reaction>
</comment>
<evidence type="ECO:0000256" key="17">
    <source>
        <dbReference type="RuleBase" id="RU365025"/>
    </source>
</evidence>
<evidence type="ECO:0000256" key="4">
    <source>
        <dbReference type="ARBA" id="ARBA00010609"/>
    </source>
</evidence>
<evidence type="ECO:0000256" key="15">
    <source>
        <dbReference type="ARBA" id="ARBA00023063"/>
    </source>
</evidence>